<evidence type="ECO:0000313" key="7">
    <source>
        <dbReference type="EMBL" id="QNP45053.1"/>
    </source>
</evidence>
<dbReference type="InterPro" id="IPR011650">
    <property type="entry name" value="Peptidase_M20_dimer"/>
</dbReference>
<accession>A0ABX6T8L6</accession>
<organism evidence="7 8">
    <name type="scientific">Sphingomonas sediminicola</name>
    <dbReference type="NCBI Taxonomy" id="386874"/>
    <lineage>
        <taxon>Bacteria</taxon>
        <taxon>Pseudomonadati</taxon>
        <taxon>Pseudomonadota</taxon>
        <taxon>Alphaproteobacteria</taxon>
        <taxon>Sphingomonadales</taxon>
        <taxon>Sphingomonadaceae</taxon>
        <taxon>Sphingomonas</taxon>
    </lineage>
</organism>
<dbReference type="InterPro" id="IPR036264">
    <property type="entry name" value="Bact_exopeptidase_dim_dom"/>
</dbReference>
<evidence type="ECO:0000313" key="8">
    <source>
        <dbReference type="Proteomes" id="UP000516105"/>
    </source>
</evidence>
<keyword evidence="4" id="KW-0378">Hydrolase</keyword>
<evidence type="ECO:0000256" key="1">
    <source>
        <dbReference type="ARBA" id="ARBA00006247"/>
    </source>
</evidence>
<evidence type="ECO:0000256" key="4">
    <source>
        <dbReference type="ARBA" id="ARBA00022801"/>
    </source>
</evidence>
<name>A0ABX6T8L6_9SPHN</name>
<protein>
    <submittedName>
        <fullName evidence="7">M20/M25/M40 family metallo-hydrolase</fullName>
    </submittedName>
</protein>
<dbReference type="Proteomes" id="UP000516105">
    <property type="component" value="Chromosome"/>
</dbReference>
<dbReference type="Gene3D" id="3.30.70.360">
    <property type="match status" value="1"/>
</dbReference>
<dbReference type="SUPFAM" id="SSF53187">
    <property type="entry name" value="Zn-dependent exopeptidases"/>
    <property type="match status" value="1"/>
</dbReference>
<dbReference type="Gene3D" id="1.10.150.900">
    <property type="match status" value="1"/>
</dbReference>
<evidence type="ECO:0000256" key="2">
    <source>
        <dbReference type="ARBA" id="ARBA00022670"/>
    </source>
</evidence>
<keyword evidence="2" id="KW-0645">Protease</keyword>
<dbReference type="InterPro" id="IPR047177">
    <property type="entry name" value="Pept_M20A"/>
</dbReference>
<keyword evidence="5" id="KW-0862">Zinc</keyword>
<feature type="domain" description="Peptidase M20 dimerisation" evidence="6">
    <location>
        <begin position="23"/>
        <end position="71"/>
    </location>
</feature>
<dbReference type="PANTHER" id="PTHR45962:SF1">
    <property type="entry name" value="N-FATTY-ACYL-AMINO ACID SYNTHASE_HYDROLASE PM20D1"/>
    <property type="match status" value="1"/>
</dbReference>
<sequence>MADPSDGAGADRIESDPLEVGLTRTRCVATRLKGGHADNALPQMAEATVNCRILPGVEPKVIEAELKRLVGPNVEVTPDADAGRPTPVSPLRPDVVSAYTKAVHARFPNQPIIPQMSTGATDGLEFRARGIPVYGVDGGWGVSPDDERAHGKDERIPVQSLTDNILHWESMIRDLAGK</sequence>
<evidence type="ECO:0000256" key="5">
    <source>
        <dbReference type="ARBA" id="ARBA00022833"/>
    </source>
</evidence>
<comment type="similarity">
    <text evidence="1">Belongs to the peptidase M20A family.</text>
</comment>
<keyword evidence="3" id="KW-0479">Metal-binding</keyword>
<keyword evidence="8" id="KW-1185">Reference proteome</keyword>
<dbReference type="EMBL" id="CP060782">
    <property type="protein sequence ID" value="QNP45053.1"/>
    <property type="molecule type" value="Genomic_DNA"/>
</dbReference>
<dbReference type="SUPFAM" id="SSF55031">
    <property type="entry name" value="Bacterial exopeptidase dimerisation domain"/>
    <property type="match status" value="1"/>
</dbReference>
<reference evidence="7 8" key="1">
    <citation type="submission" date="2020-08" db="EMBL/GenBank/DDBJ databases">
        <title>Genome sequence of Sphingomonas sediminicola KACC 15039T.</title>
        <authorList>
            <person name="Hyun D.-W."/>
            <person name="Bae J.-W."/>
        </authorList>
    </citation>
    <scope>NUCLEOTIDE SEQUENCE [LARGE SCALE GENOMIC DNA]</scope>
    <source>
        <strain evidence="7 8">KACC 15039</strain>
    </source>
</reference>
<dbReference type="PANTHER" id="PTHR45962">
    <property type="entry name" value="N-FATTY-ACYL-AMINO ACID SYNTHASE/HYDROLASE PM20D1"/>
    <property type="match status" value="1"/>
</dbReference>
<evidence type="ECO:0000256" key="3">
    <source>
        <dbReference type="ARBA" id="ARBA00022723"/>
    </source>
</evidence>
<dbReference type="Pfam" id="PF07687">
    <property type="entry name" value="M20_dimer"/>
    <property type="match status" value="1"/>
</dbReference>
<gene>
    <name evidence="7" type="ORF">H9L14_10160</name>
</gene>
<proteinExistence type="inferred from homology"/>
<evidence type="ECO:0000259" key="6">
    <source>
        <dbReference type="Pfam" id="PF07687"/>
    </source>
</evidence>
<dbReference type="RefSeq" id="WP_187708009.1">
    <property type="nucleotide sequence ID" value="NZ_CP060782.1"/>
</dbReference>